<keyword evidence="1" id="KW-1133">Transmembrane helix</keyword>
<organism evidence="2 3">
    <name type="scientific">Salinicoccus cyprini</name>
    <dbReference type="NCBI Taxonomy" id="2493691"/>
    <lineage>
        <taxon>Bacteria</taxon>
        <taxon>Bacillati</taxon>
        <taxon>Bacillota</taxon>
        <taxon>Bacilli</taxon>
        <taxon>Bacillales</taxon>
        <taxon>Staphylococcaceae</taxon>
        <taxon>Salinicoccus</taxon>
    </lineage>
</organism>
<dbReference type="EMBL" id="VMSJ01000001">
    <property type="protein sequence ID" value="TVT29401.1"/>
    <property type="molecule type" value="Genomic_DNA"/>
</dbReference>
<comment type="caution">
    <text evidence="2">The sequence shown here is derived from an EMBL/GenBank/DDBJ whole genome shotgun (WGS) entry which is preliminary data.</text>
</comment>
<dbReference type="Proteomes" id="UP000315103">
    <property type="component" value="Unassembled WGS sequence"/>
</dbReference>
<reference evidence="2 3" key="1">
    <citation type="submission" date="2019-07" db="EMBL/GenBank/DDBJ databases">
        <title>Salinicoccus cyprini sp. nov., isolated from gastro-intestinal tract of mirror carp, Cyprinus carpio var. specularis, collected from Gobind Sagar Reservoir, Himachal Pradesh, India.</title>
        <authorList>
            <person name="Talwar C."/>
            <person name="Singh A.K."/>
            <person name="Lal R."/>
            <person name="Negi R.K."/>
        </authorList>
    </citation>
    <scope>NUCLEOTIDE SEQUENCE [LARGE SCALE GENOMIC DNA]</scope>
    <source>
        <strain evidence="2 3">CT19</strain>
    </source>
</reference>
<evidence type="ECO:0000313" key="2">
    <source>
        <dbReference type="EMBL" id="TVT29401.1"/>
    </source>
</evidence>
<protein>
    <submittedName>
        <fullName evidence="2">Phosphatase</fullName>
    </submittedName>
</protein>
<dbReference type="RefSeq" id="WP_145285950.1">
    <property type="nucleotide sequence ID" value="NZ_VMSJ01000001.1"/>
</dbReference>
<keyword evidence="3" id="KW-1185">Reference proteome</keyword>
<proteinExistence type="predicted"/>
<name>A0A558AYQ4_9STAP</name>
<keyword evidence="1" id="KW-0472">Membrane</keyword>
<gene>
    <name evidence="2" type="ORF">FO441_03720</name>
</gene>
<accession>A0A558AYQ4</accession>
<evidence type="ECO:0000256" key="1">
    <source>
        <dbReference type="SAM" id="Phobius"/>
    </source>
</evidence>
<dbReference type="OrthoDB" id="2885479at2"/>
<dbReference type="AlphaFoldDB" id="A0A558AYQ4"/>
<evidence type="ECO:0000313" key="3">
    <source>
        <dbReference type="Proteomes" id="UP000315103"/>
    </source>
</evidence>
<feature type="transmembrane region" description="Helical" evidence="1">
    <location>
        <begin position="53"/>
        <end position="75"/>
    </location>
</feature>
<sequence length="86" mass="9529">MRNIIIGLSLMLISSLLYSSNLIAAAVYSGTVAKTSWDRNAGIFGTALEEVSFLPIYMITLIFIIGLVILILEVCSRDFISKMKRQ</sequence>
<keyword evidence="1" id="KW-0812">Transmembrane</keyword>